<feature type="compositionally biased region" description="Low complexity" evidence="1">
    <location>
        <begin position="203"/>
        <end position="229"/>
    </location>
</feature>
<dbReference type="OrthoDB" id="3168445at2759"/>
<feature type="compositionally biased region" description="Low complexity" evidence="1">
    <location>
        <begin position="141"/>
        <end position="190"/>
    </location>
</feature>
<name>A0A8E2DL91_9APHY</name>
<feature type="region of interest" description="Disordered" evidence="1">
    <location>
        <begin position="88"/>
        <end position="249"/>
    </location>
</feature>
<evidence type="ECO:0000313" key="2">
    <source>
        <dbReference type="EMBL" id="OCH86623.1"/>
    </source>
</evidence>
<feature type="compositionally biased region" description="Low complexity" evidence="1">
    <location>
        <begin position="566"/>
        <end position="601"/>
    </location>
</feature>
<feature type="compositionally biased region" description="Pro residues" evidence="1">
    <location>
        <begin position="110"/>
        <end position="119"/>
    </location>
</feature>
<gene>
    <name evidence="2" type="ORF">OBBRIDRAFT_806661</name>
</gene>
<accession>A0A8E2DL91</accession>
<feature type="region of interest" description="Disordered" evidence="1">
    <location>
        <begin position="486"/>
        <end position="621"/>
    </location>
</feature>
<keyword evidence="3" id="KW-1185">Reference proteome</keyword>
<evidence type="ECO:0000313" key="3">
    <source>
        <dbReference type="Proteomes" id="UP000250043"/>
    </source>
</evidence>
<sequence>MSVAAGDNQRLPAPAICIRRSRRCIDRGMVAPSTSANTSPAADSLLPRSGLMQRLLPLAARSVGHRRKQKRACCTDYRWENEAEGRRARMLASARPSPAPGYATRAPASKPLPPPPPPRSTSAPSILKRLTTKLRPPQPQPLASAQPRSAGTPTSSTTSPTVIPGTSSGPSPAPNTLPTNSTPSSSRLTPQAQPSKPKRLSTLRLALPKAPAPARAQSNDFLDPAARAAALRERGLRPPKPTLSEQEAALDRRHSVLVPLPEQSKEAEETEARRIREAWMRQNRVSESAEGLLDDEDENEYSEDGMNVSEFGVPDTAEITICTNDAVRASPTLVVPSSSSANAVSAHASPGSFVFPLPASPRRGSTSTRRTTETDASSRSRSGSVSALGASAATIPGLSTSLSTSSTGASVPRTPWSAAPSPSDALSKTLPEKPHEGVMMSSVGIIAESPVEEPEEMVFAVGEMGEMGPTVEAQVLAECEKQAKKPSRVWRTTREPSAAQRTTPALTVTVHPPPRPSSSLTNLRRAVASVARRPKSLVSSGSDTKFDPRTLPASPTFPPSAYQVRPSSSYPSPSPSEMSSLGAPSSYHSASSPTSSTFAGAGMAVPRPRPRQALSPTIHSRGSILLETKGIADAESRRLSEMAFLDY</sequence>
<reference evidence="2 3" key="1">
    <citation type="submission" date="2016-07" db="EMBL/GenBank/DDBJ databases">
        <title>Draft genome of the white-rot fungus Obba rivulosa 3A-2.</title>
        <authorList>
            <consortium name="DOE Joint Genome Institute"/>
            <person name="Miettinen O."/>
            <person name="Riley R."/>
            <person name="Acob R."/>
            <person name="Barry K."/>
            <person name="Cullen D."/>
            <person name="De Vries R."/>
            <person name="Hainaut M."/>
            <person name="Hatakka A."/>
            <person name="Henrissat B."/>
            <person name="Hilden K."/>
            <person name="Kuo R."/>
            <person name="Labutti K."/>
            <person name="Lipzen A."/>
            <person name="Makela M.R."/>
            <person name="Sandor L."/>
            <person name="Spatafora J.W."/>
            <person name="Grigoriev I.V."/>
            <person name="Hibbett D.S."/>
        </authorList>
    </citation>
    <scope>NUCLEOTIDE SEQUENCE [LARGE SCALE GENOMIC DNA]</scope>
    <source>
        <strain evidence="2 3">3A-2</strain>
    </source>
</reference>
<dbReference type="EMBL" id="KV722519">
    <property type="protein sequence ID" value="OCH86623.1"/>
    <property type="molecule type" value="Genomic_DNA"/>
</dbReference>
<dbReference type="Proteomes" id="UP000250043">
    <property type="component" value="Unassembled WGS sequence"/>
</dbReference>
<feature type="compositionally biased region" description="Low complexity" evidence="1">
    <location>
        <begin position="379"/>
        <end position="407"/>
    </location>
</feature>
<dbReference type="AlphaFoldDB" id="A0A8E2DL91"/>
<protein>
    <submittedName>
        <fullName evidence="2">Uncharacterized protein</fullName>
    </submittedName>
</protein>
<feature type="region of interest" description="Disordered" evidence="1">
    <location>
        <begin position="342"/>
        <end position="435"/>
    </location>
</feature>
<organism evidence="2 3">
    <name type="scientific">Obba rivulosa</name>
    <dbReference type="NCBI Taxonomy" id="1052685"/>
    <lineage>
        <taxon>Eukaryota</taxon>
        <taxon>Fungi</taxon>
        <taxon>Dikarya</taxon>
        <taxon>Basidiomycota</taxon>
        <taxon>Agaricomycotina</taxon>
        <taxon>Agaricomycetes</taxon>
        <taxon>Polyporales</taxon>
        <taxon>Gelatoporiaceae</taxon>
        <taxon>Obba</taxon>
    </lineage>
</organism>
<proteinExistence type="predicted"/>
<evidence type="ECO:0000256" key="1">
    <source>
        <dbReference type="SAM" id="MobiDB-lite"/>
    </source>
</evidence>
<feature type="compositionally biased region" description="Low complexity" evidence="1">
    <location>
        <begin position="360"/>
        <end position="369"/>
    </location>
</feature>